<evidence type="ECO:0000313" key="6">
    <source>
        <dbReference type="Proteomes" id="UP000593890"/>
    </source>
</evidence>
<accession>A0A7I8D3S4</accession>
<dbReference type="GO" id="GO:0004222">
    <property type="term" value="F:metalloendopeptidase activity"/>
    <property type="evidence" value="ECO:0007669"/>
    <property type="project" value="InterPro"/>
</dbReference>
<evidence type="ECO:0000256" key="2">
    <source>
        <dbReference type="RuleBase" id="RU004447"/>
    </source>
</evidence>
<organism evidence="5 6">
    <name type="scientific">Solibaculum mannosilyticum</name>
    <dbReference type="NCBI Taxonomy" id="2780922"/>
    <lineage>
        <taxon>Bacteria</taxon>
        <taxon>Bacillati</taxon>
        <taxon>Bacillota</taxon>
        <taxon>Clostridia</taxon>
        <taxon>Eubacteriales</taxon>
        <taxon>Oscillospiraceae</taxon>
        <taxon>Solibaculum</taxon>
    </lineage>
</organism>
<dbReference type="PANTHER" id="PTHR11851">
    <property type="entry name" value="METALLOPROTEASE"/>
    <property type="match status" value="1"/>
</dbReference>
<dbReference type="GO" id="GO:0046872">
    <property type="term" value="F:metal ion binding"/>
    <property type="evidence" value="ECO:0007669"/>
    <property type="project" value="InterPro"/>
</dbReference>
<keyword evidence="6" id="KW-1185">Reference proteome</keyword>
<dbReference type="Pfam" id="PF05193">
    <property type="entry name" value="Peptidase_M16_C"/>
    <property type="match status" value="1"/>
</dbReference>
<dbReference type="AlphaFoldDB" id="A0A7I8D3S4"/>
<reference evidence="6" key="1">
    <citation type="submission" date="2020-07" db="EMBL/GenBank/DDBJ databases">
        <title>Complete genome sequencing of Clostridia bacterium strain 12CBH8.</title>
        <authorList>
            <person name="Sakamoto M."/>
            <person name="Murakami T."/>
            <person name="Mori H."/>
        </authorList>
    </citation>
    <scope>NUCLEOTIDE SEQUENCE [LARGE SCALE GENOMIC DNA]</scope>
    <source>
        <strain evidence="6">12CBH8</strain>
    </source>
</reference>
<dbReference type="SUPFAM" id="SSF63411">
    <property type="entry name" value="LuxS/MPP-like metallohydrolase"/>
    <property type="match status" value="2"/>
</dbReference>
<evidence type="ECO:0000313" key="5">
    <source>
        <dbReference type="EMBL" id="BCI61407.1"/>
    </source>
</evidence>
<protein>
    <submittedName>
        <fullName evidence="5">Peptidase M16</fullName>
    </submittedName>
</protein>
<dbReference type="EMBL" id="AP023321">
    <property type="protein sequence ID" value="BCI61407.1"/>
    <property type="molecule type" value="Genomic_DNA"/>
</dbReference>
<proteinExistence type="inferred from homology"/>
<dbReference type="Pfam" id="PF00675">
    <property type="entry name" value="Peptidase_M16"/>
    <property type="match status" value="1"/>
</dbReference>
<dbReference type="RefSeq" id="WP_215533183.1">
    <property type="nucleotide sequence ID" value="NZ_AP023321.1"/>
</dbReference>
<evidence type="ECO:0000256" key="1">
    <source>
        <dbReference type="ARBA" id="ARBA00007261"/>
    </source>
</evidence>
<gene>
    <name evidence="5" type="ORF">C12CBH8_20460</name>
</gene>
<dbReference type="InterPro" id="IPR011249">
    <property type="entry name" value="Metalloenz_LuxS/M16"/>
</dbReference>
<dbReference type="KEGG" id="sman:C12CBH8_20460"/>
<name>A0A7I8D3S4_9FIRM</name>
<dbReference type="InterPro" id="IPR011765">
    <property type="entry name" value="Pept_M16_N"/>
</dbReference>
<evidence type="ECO:0000259" key="4">
    <source>
        <dbReference type="Pfam" id="PF05193"/>
    </source>
</evidence>
<sequence>MEQITLSNGVRILLENIPFFKTASFGIWVLNGSRHERPEEGGASHFLEHMMFKGTASRSALDIAIQSDLFGGQLNAYTSKEYTCYYAHTLSDHATTAFEMLCDMLTGPRMDKEDVELERGVILDEIAMYEDSAEDVAADLLYDGVWAGHSLGRPILGTADTVSSFTAQDLRRYLDGHYTPDRILVSVCGSFDRETMLDICNRYLGTLVPRKGRHVEDIPAFTTSIRLKEKDFEQSAILLGFPGLPLEDENRIALSIFSNIAGGNASSRLFQRLREELGLVYSVSSYCICHKGAGLMAVGLTVTPDLEEKALEETMKVLKRLRQSVTQEELTRAKEQLKAGLVMGMEGISSRAGSAARSCLLENRIYTEDMLIQRVDAVTLDELMQKAQQSLCFDRMAVAAAGRLKSQAFYQSLRA</sequence>
<dbReference type="PROSITE" id="PS00143">
    <property type="entry name" value="INSULINASE"/>
    <property type="match status" value="1"/>
</dbReference>
<dbReference type="InterPro" id="IPR050361">
    <property type="entry name" value="MPP/UQCRC_Complex"/>
</dbReference>
<dbReference type="InterPro" id="IPR001431">
    <property type="entry name" value="Pept_M16_Zn_BS"/>
</dbReference>
<feature type="domain" description="Peptidase M16 N-terminal" evidence="3">
    <location>
        <begin position="11"/>
        <end position="158"/>
    </location>
</feature>
<evidence type="ECO:0000259" key="3">
    <source>
        <dbReference type="Pfam" id="PF00675"/>
    </source>
</evidence>
<dbReference type="InterPro" id="IPR007863">
    <property type="entry name" value="Peptidase_M16_C"/>
</dbReference>
<dbReference type="PANTHER" id="PTHR11851:SF49">
    <property type="entry name" value="MITOCHONDRIAL-PROCESSING PEPTIDASE SUBUNIT ALPHA"/>
    <property type="match status" value="1"/>
</dbReference>
<dbReference type="Gene3D" id="3.30.830.10">
    <property type="entry name" value="Metalloenzyme, LuxS/M16 peptidase-like"/>
    <property type="match status" value="2"/>
</dbReference>
<dbReference type="Proteomes" id="UP000593890">
    <property type="component" value="Chromosome"/>
</dbReference>
<dbReference type="GO" id="GO:0006508">
    <property type="term" value="P:proteolysis"/>
    <property type="evidence" value="ECO:0007669"/>
    <property type="project" value="InterPro"/>
</dbReference>
<comment type="similarity">
    <text evidence="1 2">Belongs to the peptidase M16 family.</text>
</comment>
<feature type="domain" description="Peptidase M16 C-terminal" evidence="4">
    <location>
        <begin position="164"/>
        <end position="337"/>
    </location>
</feature>